<accession>A0ABQ8SN40</accession>
<evidence type="ECO:0000256" key="1">
    <source>
        <dbReference type="SAM" id="MobiDB-lite"/>
    </source>
</evidence>
<dbReference type="Proteomes" id="UP001148838">
    <property type="component" value="Unassembled WGS sequence"/>
</dbReference>
<dbReference type="EMBL" id="JAJSOF020000025">
    <property type="protein sequence ID" value="KAJ4435067.1"/>
    <property type="molecule type" value="Genomic_DNA"/>
</dbReference>
<gene>
    <name evidence="2" type="ORF">ANN_23641</name>
</gene>
<proteinExistence type="predicted"/>
<reference evidence="2 3" key="1">
    <citation type="journal article" date="2022" name="Allergy">
        <title>Genome assembly and annotation of Periplaneta americana reveal a comprehensive cockroach allergen profile.</title>
        <authorList>
            <person name="Wang L."/>
            <person name="Xiong Q."/>
            <person name="Saelim N."/>
            <person name="Wang L."/>
            <person name="Nong W."/>
            <person name="Wan A.T."/>
            <person name="Shi M."/>
            <person name="Liu X."/>
            <person name="Cao Q."/>
            <person name="Hui J.H.L."/>
            <person name="Sookrung N."/>
            <person name="Leung T.F."/>
            <person name="Tungtrongchitr A."/>
            <person name="Tsui S.K.W."/>
        </authorList>
    </citation>
    <scope>NUCLEOTIDE SEQUENCE [LARGE SCALE GENOMIC DNA]</scope>
    <source>
        <strain evidence="2">PWHHKU_190912</strain>
    </source>
</reference>
<feature type="compositionally biased region" description="Basic and acidic residues" evidence="1">
    <location>
        <begin position="266"/>
        <end position="281"/>
    </location>
</feature>
<feature type="compositionally biased region" description="Polar residues" evidence="1">
    <location>
        <begin position="282"/>
        <end position="293"/>
    </location>
</feature>
<evidence type="ECO:0000313" key="3">
    <source>
        <dbReference type="Proteomes" id="UP001148838"/>
    </source>
</evidence>
<organism evidence="2 3">
    <name type="scientific">Periplaneta americana</name>
    <name type="common">American cockroach</name>
    <name type="synonym">Blatta americana</name>
    <dbReference type="NCBI Taxonomy" id="6978"/>
    <lineage>
        <taxon>Eukaryota</taxon>
        <taxon>Metazoa</taxon>
        <taxon>Ecdysozoa</taxon>
        <taxon>Arthropoda</taxon>
        <taxon>Hexapoda</taxon>
        <taxon>Insecta</taxon>
        <taxon>Pterygota</taxon>
        <taxon>Neoptera</taxon>
        <taxon>Polyneoptera</taxon>
        <taxon>Dictyoptera</taxon>
        <taxon>Blattodea</taxon>
        <taxon>Blattoidea</taxon>
        <taxon>Blattidae</taxon>
        <taxon>Blattinae</taxon>
        <taxon>Periplaneta</taxon>
    </lineage>
</organism>
<name>A0ABQ8SN40_PERAM</name>
<protein>
    <submittedName>
        <fullName evidence="2">Uncharacterized protein</fullName>
    </submittedName>
</protein>
<evidence type="ECO:0000313" key="2">
    <source>
        <dbReference type="EMBL" id="KAJ4435067.1"/>
    </source>
</evidence>
<comment type="caution">
    <text evidence="2">The sequence shown here is derived from an EMBL/GenBank/DDBJ whole genome shotgun (WGS) entry which is preliminary data.</text>
</comment>
<keyword evidence="3" id="KW-1185">Reference proteome</keyword>
<feature type="region of interest" description="Disordered" evidence="1">
    <location>
        <begin position="254"/>
        <end position="299"/>
    </location>
</feature>
<sequence>MRGPRRTNSDYTKIYAIRKVQDNREGLELNGLHQLLVYADDVNILGENTQTIRENTGILLEAIADTVIQSKKFNRVVITYELIFLYFGYCRRRNHETYHMMMDYISKFATDNNSLLQTFGTVAPQRAAFLPLLPHPPFYQCGHGVLVAFSYINIHPSGGRKWEYDYFVVEEDERIVCLLCSIQFICTRHFNIKRRLNKAHIKNCGIDKLSGSNLFSTNFFKRNTTKTDEHYAAERATATKWTWGELWRGYTRQDGPMQSRCGTTTSEREDREDHCSDDLTQRRGNSVRGQQRTEFCGKN</sequence>